<dbReference type="EMBL" id="ML120438">
    <property type="protein sequence ID" value="RPA94340.1"/>
    <property type="molecule type" value="Genomic_DNA"/>
</dbReference>
<keyword evidence="2" id="KW-1133">Transmembrane helix</keyword>
<keyword evidence="2" id="KW-0812">Transmembrane</keyword>
<keyword evidence="2" id="KW-0472">Membrane</keyword>
<feature type="transmembrane region" description="Helical" evidence="2">
    <location>
        <begin position="90"/>
        <end position="113"/>
    </location>
</feature>
<evidence type="ECO:0000256" key="1">
    <source>
        <dbReference type="SAM" id="MobiDB-lite"/>
    </source>
</evidence>
<reference evidence="3 4" key="1">
    <citation type="journal article" date="2018" name="Nat. Ecol. Evol.">
        <title>Pezizomycetes genomes reveal the molecular basis of ectomycorrhizal truffle lifestyle.</title>
        <authorList>
            <person name="Murat C."/>
            <person name="Payen T."/>
            <person name="Noel B."/>
            <person name="Kuo A."/>
            <person name="Morin E."/>
            <person name="Chen J."/>
            <person name="Kohler A."/>
            <person name="Krizsan K."/>
            <person name="Balestrini R."/>
            <person name="Da Silva C."/>
            <person name="Montanini B."/>
            <person name="Hainaut M."/>
            <person name="Levati E."/>
            <person name="Barry K.W."/>
            <person name="Belfiori B."/>
            <person name="Cichocki N."/>
            <person name="Clum A."/>
            <person name="Dockter R.B."/>
            <person name="Fauchery L."/>
            <person name="Guy J."/>
            <person name="Iotti M."/>
            <person name="Le Tacon F."/>
            <person name="Lindquist E.A."/>
            <person name="Lipzen A."/>
            <person name="Malagnac F."/>
            <person name="Mello A."/>
            <person name="Molinier V."/>
            <person name="Miyauchi S."/>
            <person name="Poulain J."/>
            <person name="Riccioni C."/>
            <person name="Rubini A."/>
            <person name="Sitrit Y."/>
            <person name="Splivallo R."/>
            <person name="Traeger S."/>
            <person name="Wang M."/>
            <person name="Zifcakova L."/>
            <person name="Wipf D."/>
            <person name="Zambonelli A."/>
            <person name="Paolocci F."/>
            <person name="Nowrousian M."/>
            <person name="Ottonello S."/>
            <person name="Baldrian P."/>
            <person name="Spatafora J.W."/>
            <person name="Henrissat B."/>
            <person name="Nagy L.G."/>
            <person name="Aury J.M."/>
            <person name="Wincker P."/>
            <person name="Grigoriev I.V."/>
            <person name="Bonfante P."/>
            <person name="Martin F.M."/>
        </authorList>
    </citation>
    <scope>NUCLEOTIDE SEQUENCE [LARGE SCALE GENOMIC DNA]</scope>
    <source>
        <strain evidence="3 4">120613-1</strain>
    </source>
</reference>
<name>A0A3N4JD23_9PEZI</name>
<feature type="region of interest" description="Disordered" evidence="1">
    <location>
        <begin position="254"/>
        <end position="276"/>
    </location>
</feature>
<protein>
    <recommendedName>
        <fullName evidence="5">TPR-like protein</fullName>
    </recommendedName>
</protein>
<sequence length="444" mass="49732">MALRRIARLELHPSSFAPHHLSHLRFPPPSSLRHLRHLGTHNSPSLLALRTRPTSKIVSTESCFHNVFRRHISASTKAYLHREGLILLRVIAYGYSFIAVAFALSFVGALIYIETFHPTPKDLPFVARYNLDLSRALIKWTENYEGAIETMRGVVSELGEDGWAKKKRGWRKGYMMSLSYLAGLEEHERMIDDAKAHYQQILQLPRENESEESLWREERVNAALRVSKICEFKNDLPGAQAALMDAVSFASVNPSNSNDENRTSNGLPPLPGPASKENTPLLLKALTELSILHARNDRQHLALELLTTILQARRAAAPVEKPTASESSKEISDPCAEAVTMAYIGELLFSMGDEQQGLAWTKEAYRKSEALAELRGACKECAIVAGRNVANMLELMKDRKAYTPSSRGGWFGLGADKTLEPDGSVEEWERSVLDLERIRHTKGK</sequence>
<evidence type="ECO:0008006" key="5">
    <source>
        <dbReference type="Google" id="ProtNLM"/>
    </source>
</evidence>
<dbReference type="Proteomes" id="UP000276215">
    <property type="component" value="Unassembled WGS sequence"/>
</dbReference>
<dbReference type="InterPro" id="IPR011990">
    <property type="entry name" value="TPR-like_helical_dom_sf"/>
</dbReference>
<keyword evidence="4" id="KW-1185">Reference proteome</keyword>
<dbReference type="STRING" id="1336337.A0A3N4JD23"/>
<feature type="compositionally biased region" description="Polar residues" evidence="1">
    <location>
        <begin position="254"/>
        <end position="266"/>
    </location>
</feature>
<evidence type="ECO:0000256" key="2">
    <source>
        <dbReference type="SAM" id="Phobius"/>
    </source>
</evidence>
<gene>
    <name evidence="3" type="ORF">L873DRAFT_1793016</name>
</gene>
<dbReference type="AlphaFoldDB" id="A0A3N4JD23"/>
<evidence type="ECO:0000313" key="4">
    <source>
        <dbReference type="Proteomes" id="UP000276215"/>
    </source>
</evidence>
<proteinExistence type="predicted"/>
<dbReference type="Gene3D" id="1.25.40.10">
    <property type="entry name" value="Tetratricopeptide repeat domain"/>
    <property type="match status" value="1"/>
</dbReference>
<dbReference type="OrthoDB" id="5408102at2759"/>
<accession>A0A3N4JD23</accession>
<organism evidence="3 4">
    <name type="scientific">Choiromyces venosus 120613-1</name>
    <dbReference type="NCBI Taxonomy" id="1336337"/>
    <lineage>
        <taxon>Eukaryota</taxon>
        <taxon>Fungi</taxon>
        <taxon>Dikarya</taxon>
        <taxon>Ascomycota</taxon>
        <taxon>Pezizomycotina</taxon>
        <taxon>Pezizomycetes</taxon>
        <taxon>Pezizales</taxon>
        <taxon>Tuberaceae</taxon>
        <taxon>Choiromyces</taxon>
    </lineage>
</organism>
<evidence type="ECO:0000313" key="3">
    <source>
        <dbReference type="EMBL" id="RPA94340.1"/>
    </source>
</evidence>